<feature type="binding site" evidence="11">
    <location>
        <position position="157"/>
    </location>
    <ligand>
        <name>CTP</name>
        <dbReference type="ChEBI" id="CHEBI:37563"/>
    </ligand>
</feature>
<evidence type="ECO:0000256" key="6">
    <source>
        <dbReference type="ARBA" id="ARBA00022741"/>
    </source>
</evidence>
<dbReference type="HAMAP" id="MF_01263">
    <property type="entry name" value="CCA_bact_type3"/>
    <property type="match status" value="1"/>
</dbReference>
<sequence>MKQEFVRAVPVLEQLEQGGYLAYFVGGSVRDSIMGKEIHDVDIATSATPLEVKEIFGHTIDVGIEHGTVLVFHEGVPYEVTTFRTESTYKDFRRPDQVEFVTSLREDLKRRDFTMNAIAMDKDGCLYDPFCGREDIENQIIRTVGSPDERFSEDALRMVRAVRFISQLGFEVEENTYRALSEKANLLSHIAQERKTAEFQKLLSGKKPKEALRVAASTQILNYYPELDKFTERISHFLSLEVSECQTFEEWLSVIALTSSMNESMFKEWKLPVAVIKRIKALLLGYERRKAEFFTRYQLYELGIEAAHSIERVWAAYSGQPAEHDRIDDLYAKMPIQKETPLSFSGNDLIKWSGKKGGPWIKETMKDIIQGMLDGEIVNEKEFVKRWLIQGNNQLKNN</sequence>
<dbReference type="InterPro" id="IPR032828">
    <property type="entry name" value="PolyA_RNA-bd"/>
</dbReference>
<comment type="cofactor">
    <cofactor evidence="1 11">
        <name>Mg(2+)</name>
        <dbReference type="ChEBI" id="CHEBI:18420"/>
    </cofactor>
</comment>
<keyword evidence="4 11" id="KW-0548">Nucleotidyltransferase</keyword>
<dbReference type="RefSeq" id="WP_104848024.1">
    <property type="nucleotide sequence ID" value="NZ_PKOZ01000001.1"/>
</dbReference>
<feature type="binding site" evidence="11">
    <location>
        <position position="40"/>
    </location>
    <ligand>
        <name>Mg(2+)</name>
        <dbReference type="ChEBI" id="CHEBI:18420"/>
    </ligand>
</feature>
<keyword evidence="10 11" id="KW-0694">RNA-binding</keyword>
<dbReference type="InterPro" id="IPR002646">
    <property type="entry name" value="PolA_pol_head_dom"/>
</dbReference>
<feature type="binding site" evidence="11">
    <location>
        <position position="30"/>
    </location>
    <ligand>
        <name>ATP</name>
        <dbReference type="ChEBI" id="CHEBI:30616"/>
    </ligand>
</feature>
<feature type="binding site" evidence="11">
    <location>
        <position position="160"/>
    </location>
    <ligand>
        <name>ATP</name>
        <dbReference type="ChEBI" id="CHEBI:30616"/>
    </ligand>
</feature>
<dbReference type="SUPFAM" id="SSF81301">
    <property type="entry name" value="Nucleotidyltransferase"/>
    <property type="match status" value="1"/>
</dbReference>
<dbReference type="NCBIfam" id="NF009814">
    <property type="entry name" value="PRK13299.1"/>
    <property type="match status" value="1"/>
</dbReference>
<dbReference type="CDD" id="cd05398">
    <property type="entry name" value="NT_ClassII-CCAase"/>
    <property type="match status" value="1"/>
</dbReference>
<gene>
    <name evidence="11" type="primary">cca</name>
    <name evidence="15" type="ORF">CYL18_03350</name>
</gene>
<evidence type="ECO:0000259" key="13">
    <source>
        <dbReference type="Pfam" id="PF12627"/>
    </source>
</evidence>
<evidence type="ECO:0000256" key="9">
    <source>
        <dbReference type="ARBA" id="ARBA00022842"/>
    </source>
</evidence>
<name>A0A2S7N4P3_9BACI</name>
<comment type="catalytic activity">
    <reaction evidence="11">
        <text>a tRNA precursor + 2 CTP + ATP = a tRNA with a 3' CCA end + 3 diphosphate</text>
        <dbReference type="Rhea" id="RHEA:14433"/>
        <dbReference type="Rhea" id="RHEA-COMP:10465"/>
        <dbReference type="Rhea" id="RHEA-COMP:10468"/>
        <dbReference type="ChEBI" id="CHEBI:30616"/>
        <dbReference type="ChEBI" id="CHEBI:33019"/>
        <dbReference type="ChEBI" id="CHEBI:37563"/>
        <dbReference type="ChEBI" id="CHEBI:74896"/>
        <dbReference type="ChEBI" id="CHEBI:83071"/>
        <dbReference type="EC" id="2.7.7.72"/>
    </reaction>
</comment>
<dbReference type="Pfam" id="PF12627">
    <property type="entry name" value="PolyA_pol_RNAbd"/>
    <property type="match status" value="1"/>
</dbReference>
<dbReference type="PANTHER" id="PTHR46173">
    <property type="entry name" value="CCA TRNA NUCLEOTIDYLTRANSFERASE 1, MITOCHONDRIAL"/>
    <property type="match status" value="1"/>
</dbReference>
<proteinExistence type="inferred from homology"/>
<feature type="binding site" evidence="11">
    <location>
        <position position="160"/>
    </location>
    <ligand>
        <name>CTP</name>
        <dbReference type="ChEBI" id="CHEBI:37563"/>
    </ligand>
</feature>
<dbReference type="InterPro" id="IPR043519">
    <property type="entry name" value="NT_sf"/>
</dbReference>
<keyword evidence="9 11" id="KW-0460">Magnesium</keyword>
<evidence type="ECO:0000256" key="8">
    <source>
        <dbReference type="ARBA" id="ARBA00022840"/>
    </source>
</evidence>
<feature type="binding site" evidence="11">
    <location>
        <position position="30"/>
    </location>
    <ligand>
        <name>CTP</name>
        <dbReference type="ChEBI" id="CHEBI:37563"/>
    </ligand>
</feature>
<evidence type="ECO:0000256" key="7">
    <source>
        <dbReference type="ARBA" id="ARBA00022800"/>
    </source>
</evidence>
<dbReference type="AlphaFoldDB" id="A0A2S7N4P3"/>
<reference evidence="15 16" key="1">
    <citation type="submission" date="2017-12" db="EMBL/GenBank/DDBJ databases">
        <title>Taxonomic description and draft genome of Pradoshia cofamensis Gen. nov., sp. nov., a thermotolerant bacillale isolated from anterior gut of earthworm Eisenia fetida.</title>
        <authorList>
            <person name="Saha T."/>
            <person name="Chakraborty R."/>
        </authorList>
    </citation>
    <scope>NUCLEOTIDE SEQUENCE [LARGE SCALE GENOMIC DNA]</scope>
    <source>
        <strain evidence="15 16">EAG3</strain>
    </source>
</reference>
<evidence type="ECO:0000256" key="5">
    <source>
        <dbReference type="ARBA" id="ARBA00022723"/>
    </source>
</evidence>
<evidence type="ECO:0000256" key="10">
    <source>
        <dbReference type="ARBA" id="ARBA00022884"/>
    </source>
</evidence>
<keyword evidence="8 11" id="KW-0067">ATP-binding</keyword>
<dbReference type="Gene3D" id="3.30.460.10">
    <property type="entry name" value="Beta Polymerase, domain 2"/>
    <property type="match status" value="1"/>
</dbReference>
<comment type="subunit">
    <text evidence="11">Homodimer.</text>
</comment>
<dbReference type="SUPFAM" id="SSF81891">
    <property type="entry name" value="Poly A polymerase C-terminal region-like"/>
    <property type="match status" value="1"/>
</dbReference>
<evidence type="ECO:0000256" key="2">
    <source>
        <dbReference type="ARBA" id="ARBA00022679"/>
    </source>
</evidence>
<evidence type="ECO:0000256" key="11">
    <source>
        <dbReference type="HAMAP-Rule" id="MF_01263"/>
    </source>
</evidence>
<keyword evidence="6 11" id="KW-0547">Nucleotide-binding</keyword>
<feature type="binding site" evidence="11">
    <location>
        <position position="163"/>
    </location>
    <ligand>
        <name>CTP</name>
        <dbReference type="ChEBI" id="CHEBI:37563"/>
    </ligand>
</feature>
<feature type="binding site" evidence="11">
    <location>
        <position position="163"/>
    </location>
    <ligand>
        <name>ATP</name>
        <dbReference type="ChEBI" id="CHEBI:30616"/>
    </ligand>
</feature>
<evidence type="ECO:0000256" key="4">
    <source>
        <dbReference type="ARBA" id="ARBA00022695"/>
    </source>
</evidence>
<feature type="binding site" evidence="11">
    <location>
        <position position="154"/>
    </location>
    <ligand>
        <name>ATP</name>
        <dbReference type="ChEBI" id="CHEBI:30616"/>
    </ligand>
</feature>
<comment type="function">
    <text evidence="11">Catalyzes the addition and repair of the essential 3'-terminal CCA sequence in tRNAs without using a nucleic acid template. Adds these three nucleotides in the order of C, C, and A to the tRNA nucleotide-73, using CTP and ATP as substrates and producing inorganic pyrophosphate. tRNA 3'-terminal CCA addition is required both for tRNA processing and repair. Also involved in tRNA surveillance by mediating tandem CCA addition to generate a CCACCA at the 3' terminus of unstable tRNAs. While stable tRNAs receive only 3'-terminal CCA, unstable tRNAs are marked with CCACCA and rapidly degraded.</text>
</comment>
<dbReference type="PANTHER" id="PTHR46173:SF1">
    <property type="entry name" value="CCA TRNA NUCLEOTIDYLTRANSFERASE 1, MITOCHONDRIAL"/>
    <property type="match status" value="1"/>
</dbReference>
<dbReference type="Proteomes" id="UP000239663">
    <property type="component" value="Unassembled WGS sequence"/>
</dbReference>
<keyword evidence="2 11" id="KW-0808">Transferase</keyword>
<comment type="caution">
    <text evidence="15">The sequence shown here is derived from an EMBL/GenBank/DDBJ whole genome shotgun (WGS) entry which is preliminary data.</text>
</comment>
<dbReference type="GO" id="GO:0042245">
    <property type="term" value="P:RNA repair"/>
    <property type="evidence" value="ECO:0007669"/>
    <property type="project" value="UniProtKB-KW"/>
</dbReference>
<comment type="catalytic activity">
    <reaction evidence="11">
        <text>a tRNA with a 3' CCA end + 2 CTP + ATP = a tRNA with a 3' CCACCA end + 3 diphosphate</text>
        <dbReference type="Rhea" id="RHEA:76235"/>
        <dbReference type="Rhea" id="RHEA-COMP:10468"/>
        <dbReference type="Rhea" id="RHEA-COMP:18655"/>
        <dbReference type="ChEBI" id="CHEBI:30616"/>
        <dbReference type="ChEBI" id="CHEBI:33019"/>
        <dbReference type="ChEBI" id="CHEBI:37563"/>
        <dbReference type="ChEBI" id="CHEBI:83071"/>
        <dbReference type="ChEBI" id="CHEBI:195187"/>
    </reaction>
</comment>
<dbReference type="GO" id="GO:0001680">
    <property type="term" value="P:tRNA 3'-terminal CCA addition"/>
    <property type="evidence" value="ECO:0007669"/>
    <property type="project" value="UniProtKB-UniRule"/>
</dbReference>
<dbReference type="EMBL" id="PKOZ01000001">
    <property type="protein sequence ID" value="PQD96930.1"/>
    <property type="molecule type" value="Genomic_DNA"/>
</dbReference>
<dbReference type="GO" id="GO:0000049">
    <property type="term" value="F:tRNA binding"/>
    <property type="evidence" value="ECO:0007669"/>
    <property type="project" value="UniProtKB-UniRule"/>
</dbReference>
<dbReference type="InterPro" id="IPR032810">
    <property type="entry name" value="CCA-adding_enz_C"/>
</dbReference>
<dbReference type="GO" id="GO:0160016">
    <property type="term" value="F:CCACCA tRNA nucleotidyltransferase activity"/>
    <property type="evidence" value="ECO:0007669"/>
    <property type="project" value="RHEA"/>
</dbReference>
<feature type="domain" description="tRNA nucleotidyltransferase/poly(A) polymerase RNA and SrmB- binding" evidence="13">
    <location>
        <begin position="169"/>
        <end position="229"/>
    </location>
</feature>
<feature type="binding site" evidence="11">
    <location>
        <position position="27"/>
    </location>
    <ligand>
        <name>CTP</name>
        <dbReference type="ChEBI" id="CHEBI:37563"/>
    </ligand>
</feature>
<feature type="binding site" evidence="11">
    <location>
        <position position="42"/>
    </location>
    <ligand>
        <name>Mg(2+)</name>
        <dbReference type="ChEBI" id="CHEBI:18420"/>
    </ligand>
</feature>
<dbReference type="GO" id="GO:0004810">
    <property type="term" value="F:CCA tRNA nucleotidyltransferase activity"/>
    <property type="evidence" value="ECO:0007669"/>
    <property type="project" value="UniProtKB-UniRule"/>
</dbReference>
<dbReference type="GO" id="GO:0005524">
    <property type="term" value="F:ATP binding"/>
    <property type="evidence" value="ECO:0007669"/>
    <property type="project" value="UniProtKB-UniRule"/>
</dbReference>
<evidence type="ECO:0000313" key="15">
    <source>
        <dbReference type="EMBL" id="PQD96930.1"/>
    </source>
</evidence>
<comment type="miscellaneous">
    <text evidence="11">A single active site specifically recognizes both ATP and CTP and is responsible for their addition.</text>
</comment>
<dbReference type="Pfam" id="PF13735">
    <property type="entry name" value="tRNA_NucTran2_2"/>
    <property type="match status" value="1"/>
</dbReference>
<organism evidence="15 16">
    <name type="scientific">Pradoshia eiseniae</name>
    <dbReference type="NCBI Taxonomy" id="2064768"/>
    <lineage>
        <taxon>Bacteria</taxon>
        <taxon>Bacillati</taxon>
        <taxon>Bacillota</taxon>
        <taxon>Bacilli</taxon>
        <taxon>Bacillales</taxon>
        <taxon>Bacillaceae</taxon>
        <taxon>Pradoshia</taxon>
    </lineage>
</organism>
<comment type="similarity">
    <text evidence="11">Belongs to the tRNA nucleotidyltransferase/poly(A) polymerase family. Bacterial CCA-adding enzyme type 3 subfamily.</text>
</comment>
<feature type="binding site" evidence="11">
    <location>
        <position position="154"/>
    </location>
    <ligand>
        <name>CTP</name>
        <dbReference type="ChEBI" id="CHEBI:37563"/>
    </ligand>
</feature>
<keyword evidence="7 11" id="KW-0692">RNA repair</keyword>
<dbReference type="EC" id="2.7.7.72" evidence="11"/>
<dbReference type="Gene3D" id="1.20.58.560">
    <property type="match status" value="1"/>
</dbReference>
<feature type="binding site" evidence="11">
    <location>
        <position position="157"/>
    </location>
    <ligand>
        <name>ATP</name>
        <dbReference type="ChEBI" id="CHEBI:30616"/>
    </ligand>
</feature>
<keyword evidence="5 11" id="KW-0479">Metal-binding</keyword>
<dbReference type="Gene3D" id="1.10.110.30">
    <property type="match status" value="1"/>
</dbReference>
<dbReference type="Pfam" id="PF01743">
    <property type="entry name" value="PolyA_pol"/>
    <property type="match status" value="1"/>
</dbReference>
<dbReference type="OrthoDB" id="9805698at2"/>
<accession>A0A2S7N4P3</accession>
<evidence type="ECO:0000256" key="1">
    <source>
        <dbReference type="ARBA" id="ARBA00001946"/>
    </source>
</evidence>
<evidence type="ECO:0000256" key="3">
    <source>
        <dbReference type="ARBA" id="ARBA00022694"/>
    </source>
</evidence>
<dbReference type="Gene3D" id="1.10.246.80">
    <property type="match status" value="1"/>
</dbReference>
<evidence type="ECO:0000259" key="12">
    <source>
        <dbReference type="Pfam" id="PF01743"/>
    </source>
</evidence>
<feature type="binding site" evidence="11">
    <location>
        <position position="111"/>
    </location>
    <ligand>
        <name>ATP</name>
        <dbReference type="ChEBI" id="CHEBI:30616"/>
    </ligand>
</feature>
<dbReference type="GO" id="GO:0000287">
    <property type="term" value="F:magnesium ion binding"/>
    <property type="evidence" value="ECO:0007669"/>
    <property type="project" value="UniProtKB-UniRule"/>
</dbReference>
<keyword evidence="3 11" id="KW-0819">tRNA processing</keyword>
<evidence type="ECO:0000259" key="14">
    <source>
        <dbReference type="Pfam" id="PF13735"/>
    </source>
</evidence>
<keyword evidence="16" id="KW-1185">Reference proteome</keyword>
<dbReference type="InterPro" id="IPR050264">
    <property type="entry name" value="Bact_CCA-adding_enz_type3_sf"/>
</dbReference>
<protein>
    <recommendedName>
        <fullName evidence="11">CCA-adding enzyme</fullName>
        <ecNumber evidence="11">2.7.7.72</ecNumber>
    </recommendedName>
    <alternativeName>
        <fullName evidence="11">CCA tRNA nucleotidyltransferase</fullName>
    </alternativeName>
    <alternativeName>
        <fullName evidence="11">tRNA CCA-pyrophosphorylase</fullName>
    </alternativeName>
    <alternativeName>
        <fullName evidence="11">tRNA adenylyl-/cytidylyl- transferase</fullName>
    </alternativeName>
    <alternativeName>
        <fullName evidence="11">tRNA nucleotidyltransferase</fullName>
    </alternativeName>
    <alternativeName>
        <fullName evidence="11">tRNA-NT</fullName>
    </alternativeName>
</protein>
<feature type="domain" description="Poly A polymerase head" evidence="12">
    <location>
        <begin position="22"/>
        <end position="142"/>
    </location>
</feature>
<feature type="binding site" evidence="11">
    <location>
        <position position="111"/>
    </location>
    <ligand>
        <name>CTP</name>
        <dbReference type="ChEBI" id="CHEBI:37563"/>
    </ligand>
</feature>
<feature type="binding site" evidence="11">
    <location>
        <position position="27"/>
    </location>
    <ligand>
        <name>ATP</name>
        <dbReference type="ChEBI" id="CHEBI:30616"/>
    </ligand>
</feature>
<dbReference type="InterPro" id="IPR023068">
    <property type="entry name" value="CCA-adding_enz_firmicutes"/>
</dbReference>
<feature type="domain" description="CCA-adding enzyme C-terminal" evidence="14">
    <location>
        <begin position="251"/>
        <end position="387"/>
    </location>
</feature>
<evidence type="ECO:0000313" key="16">
    <source>
        <dbReference type="Proteomes" id="UP000239663"/>
    </source>
</evidence>